<dbReference type="EC" id="1.9.3.1" evidence="8"/>
<dbReference type="Pfam" id="PF02790">
    <property type="entry name" value="COX2_TM"/>
    <property type="match status" value="1"/>
</dbReference>
<dbReference type="GO" id="GO:0004129">
    <property type="term" value="F:cytochrome-c oxidase activity"/>
    <property type="evidence" value="ECO:0007669"/>
    <property type="project" value="InterPro"/>
</dbReference>
<evidence type="ECO:0000313" key="8">
    <source>
        <dbReference type="EMBL" id="ABS77939.2"/>
    </source>
</evidence>
<dbReference type="PROSITE" id="PS50999">
    <property type="entry name" value="COX2_TM"/>
    <property type="match status" value="1"/>
</dbReference>
<dbReference type="PANTHER" id="PTHR22888:SF9">
    <property type="entry name" value="CYTOCHROME C OXIDASE SUBUNIT 2"/>
    <property type="match status" value="1"/>
</dbReference>
<gene>
    <name evidence="8" type="ordered locus">CBUD_1052</name>
</gene>
<feature type="domain" description="Cytochrome oxidase subunit II transmembrane region profile" evidence="7">
    <location>
        <begin position="1"/>
        <end position="89"/>
    </location>
</feature>
<accession>A9KCD0</accession>
<evidence type="ECO:0000256" key="4">
    <source>
        <dbReference type="ARBA" id="ARBA00022989"/>
    </source>
</evidence>
<dbReference type="InterPro" id="IPR045187">
    <property type="entry name" value="CcO_II"/>
</dbReference>
<evidence type="ECO:0000256" key="5">
    <source>
        <dbReference type="ARBA" id="ARBA00023136"/>
    </source>
</evidence>
<keyword evidence="5 6" id="KW-0472">Membrane</keyword>
<evidence type="ECO:0000256" key="6">
    <source>
        <dbReference type="SAM" id="Phobius"/>
    </source>
</evidence>
<feature type="transmembrane region" description="Helical" evidence="6">
    <location>
        <begin position="61"/>
        <end position="83"/>
    </location>
</feature>
<evidence type="ECO:0000256" key="3">
    <source>
        <dbReference type="ARBA" id="ARBA00022692"/>
    </source>
</evidence>
<dbReference type="HOGENOM" id="CLU_2449647_0_0_6"/>
<dbReference type="GO" id="GO:0016491">
    <property type="term" value="F:oxidoreductase activity"/>
    <property type="evidence" value="ECO:0007669"/>
    <property type="project" value="UniProtKB-KW"/>
</dbReference>
<keyword evidence="4 6" id="KW-1133">Transmembrane helix</keyword>
<dbReference type="Gene3D" id="1.10.287.90">
    <property type="match status" value="1"/>
</dbReference>
<name>A9KCD0_COXBN</name>
<dbReference type="PRINTS" id="PR01166">
    <property type="entry name" value="CYCOXIDASEII"/>
</dbReference>
<dbReference type="Proteomes" id="UP000008555">
    <property type="component" value="Chromosome"/>
</dbReference>
<dbReference type="InterPro" id="IPR036257">
    <property type="entry name" value="Cyt_c_oxidase_su2_TM_sf"/>
</dbReference>
<proteinExistence type="inferred from homology"/>
<dbReference type="InterPro" id="IPR011759">
    <property type="entry name" value="Cyt_c_oxidase_su2_TM_dom"/>
</dbReference>
<evidence type="ECO:0000256" key="2">
    <source>
        <dbReference type="ARBA" id="ARBA00007866"/>
    </source>
</evidence>
<evidence type="ECO:0000259" key="7">
    <source>
        <dbReference type="PROSITE" id="PS50999"/>
    </source>
</evidence>
<organism evidence="8 9">
    <name type="scientific">Coxiella burnetii (strain Dugway 5J108-111)</name>
    <dbReference type="NCBI Taxonomy" id="434922"/>
    <lineage>
        <taxon>Bacteria</taxon>
        <taxon>Pseudomonadati</taxon>
        <taxon>Pseudomonadota</taxon>
        <taxon>Gammaproteobacteria</taxon>
        <taxon>Legionellales</taxon>
        <taxon>Coxiellaceae</taxon>
        <taxon>Coxiella</taxon>
    </lineage>
</organism>
<protein>
    <submittedName>
        <fullName evidence="8">Cytochrome c oxidase polypeptide II</fullName>
        <ecNumber evidence="8">1.9.3.1</ecNumber>
    </submittedName>
</protein>
<dbReference type="SUPFAM" id="SSF81464">
    <property type="entry name" value="Cytochrome c oxidase subunit II-like, transmembrane region"/>
    <property type="match status" value="1"/>
</dbReference>
<sequence>MEIDSMLSLSRGIFELHMIVFYICVAVSILTFGAMISILYKFRKSRGTVPANFHERLSVEIFWTIIPFIILVIMAFPATLILYQKHNNVTQVQK</sequence>
<dbReference type="KEGG" id="cbd:CBUD_1052"/>
<dbReference type="PANTHER" id="PTHR22888">
    <property type="entry name" value="CYTOCHROME C OXIDASE, SUBUNIT II"/>
    <property type="match status" value="1"/>
</dbReference>
<evidence type="ECO:0000313" key="9">
    <source>
        <dbReference type="Proteomes" id="UP000008555"/>
    </source>
</evidence>
<comment type="similarity">
    <text evidence="2">Belongs to the cytochrome c oxidase subunit 2 family.</text>
</comment>
<dbReference type="AlphaFoldDB" id="A9KCD0"/>
<dbReference type="GO" id="GO:0016020">
    <property type="term" value="C:membrane"/>
    <property type="evidence" value="ECO:0007669"/>
    <property type="project" value="UniProtKB-SubCell"/>
</dbReference>
<dbReference type="GO" id="GO:0042773">
    <property type="term" value="P:ATP synthesis coupled electron transport"/>
    <property type="evidence" value="ECO:0007669"/>
    <property type="project" value="TreeGrafter"/>
</dbReference>
<comment type="subcellular location">
    <subcellularLocation>
        <location evidence="1">Membrane</location>
        <topology evidence="1">Multi-pass membrane protein</topology>
    </subcellularLocation>
</comment>
<reference evidence="8 9" key="1">
    <citation type="journal article" date="2009" name="Infect. Immun.">
        <title>Comparative genomics reveal extensive transposon-mediated genomic plasticity and diversity among potential effector proteins within the genus Coxiella.</title>
        <authorList>
            <person name="Beare P.A."/>
            <person name="Unsworth N."/>
            <person name="Andoh M."/>
            <person name="Voth D.E."/>
            <person name="Omsland A."/>
            <person name="Gilk S.D."/>
            <person name="Williams K.P."/>
            <person name="Sobral B.W."/>
            <person name="Kupko J.J.III."/>
            <person name="Porcella S.F."/>
            <person name="Samuel J.E."/>
            <person name="Heinzen R.A."/>
        </authorList>
    </citation>
    <scope>NUCLEOTIDE SEQUENCE [LARGE SCALE GENOMIC DNA]</scope>
    <source>
        <strain evidence="8 9">Dugway 5J108-111</strain>
    </source>
</reference>
<feature type="transmembrane region" description="Helical" evidence="6">
    <location>
        <begin position="20"/>
        <end position="40"/>
    </location>
</feature>
<evidence type="ECO:0000256" key="1">
    <source>
        <dbReference type="ARBA" id="ARBA00004141"/>
    </source>
</evidence>
<dbReference type="EMBL" id="CP000733">
    <property type="protein sequence ID" value="ABS77939.2"/>
    <property type="molecule type" value="Genomic_DNA"/>
</dbReference>
<keyword evidence="8" id="KW-0560">Oxidoreductase</keyword>
<keyword evidence="3 6" id="KW-0812">Transmembrane</keyword>